<dbReference type="PANTHER" id="PTHR30290:SF9">
    <property type="entry name" value="OLIGOPEPTIDE-BINDING PROTEIN APPA"/>
    <property type="match status" value="1"/>
</dbReference>
<comment type="caution">
    <text evidence="6">The sequence shown here is derived from an EMBL/GenBank/DDBJ whole genome shotgun (WGS) entry which is preliminary data.</text>
</comment>
<dbReference type="PROSITE" id="PS51257">
    <property type="entry name" value="PROKAR_LIPOPROTEIN"/>
    <property type="match status" value="1"/>
</dbReference>
<dbReference type="SUPFAM" id="SSF53850">
    <property type="entry name" value="Periplasmic binding protein-like II"/>
    <property type="match status" value="1"/>
</dbReference>
<comment type="subcellular location">
    <subcellularLocation>
        <location evidence="1">Cell membrane</location>
        <topology evidence="1">Lipid-anchor</topology>
    </subcellularLocation>
</comment>
<dbReference type="EMBL" id="SLYC01000001">
    <property type="protein sequence ID" value="TCQ08175.1"/>
    <property type="molecule type" value="Genomic_DNA"/>
</dbReference>
<protein>
    <submittedName>
        <fullName evidence="6">Peptide/nickel transport system substrate-binding protein</fullName>
    </submittedName>
</protein>
<keyword evidence="7" id="KW-1185">Reference proteome</keyword>
<dbReference type="PROSITE" id="PS01040">
    <property type="entry name" value="SBP_BACTERIAL_5"/>
    <property type="match status" value="1"/>
</dbReference>
<dbReference type="PIRSF" id="PIRSF002741">
    <property type="entry name" value="MppA"/>
    <property type="match status" value="1"/>
</dbReference>
<dbReference type="InterPro" id="IPR023765">
    <property type="entry name" value="SBP_5_CS"/>
</dbReference>
<dbReference type="Gene3D" id="3.90.76.10">
    <property type="entry name" value="Dipeptide-binding Protein, Domain 1"/>
    <property type="match status" value="1"/>
</dbReference>
<dbReference type="Pfam" id="PF00496">
    <property type="entry name" value="SBP_bac_5"/>
    <property type="match status" value="1"/>
</dbReference>
<dbReference type="GO" id="GO:0015833">
    <property type="term" value="P:peptide transport"/>
    <property type="evidence" value="ECO:0007669"/>
    <property type="project" value="TreeGrafter"/>
</dbReference>
<keyword evidence="3" id="KW-0813">Transport</keyword>
<dbReference type="Gene3D" id="3.10.105.10">
    <property type="entry name" value="Dipeptide-binding Protein, Domain 3"/>
    <property type="match status" value="1"/>
</dbReference>
<gene>
    <name evidence="6" type="ORF">EDD79_1001266</name>
</gene>
<proteinExistence type="inferred from homology"/>
<evidence type="ECO:0000313" key="7">
    <source>
        <dbReference type="Proteomes" id="UP000295504"/>
    </source>
</evidence>
<dbReference type="Proteomes" id="UP000295504">
    <property type="component" value="Unassembled WGS sequence"/>
</dbReference>
<evidence type="ECO:0000256" key="1">
    <source>
        <dbReference type="ARBA" id="ARBA00004193"/>
    </source>
</evidence>
<dbReference type="OrthoDB" id="9772924at2"/>
<comment type="similarity">
    <text evidence="2">Belongs to the bacterial solute-binding protein 5 family.</text>
</comment>
<dbReference type="InterPro" id="IPR030678">
    <property type="entry name" value="Peptide/Ni-bd"/>
</dbReference>
<evidence type="ECO:0000256" key="3">
    <source>
        <dbReference type="ARBA" id="ARBA00022448"/>
    </source>
</evidence>
<keyword evidence="4" id="KW-0732">Signal</keyword>
<dbReference type="PANTHER" id="PTHR30290">
    <property type="entry name" value="PERIPLASMIC BINDING COMPONENT OF ABC TRANSPORTER"/>
    <property type="match status" value="1"/>
</dbReference>
<evidence type="ECO:0000256" key="2">
    <source>
        <dbReference type="ARBA" id="ARBA00005695"/>
    </source>
</evidence>
<dbReference type="InterPro" id="IPR039424">
    <property type="entry name" value="SBP_5"/>
</dbReference>
<evidence type="ECO:0000256" key="4">
    <source>
        <dbReference type="ARBA" id="ARBA00022729"/>
    </source>
</evidence>
<dbReference type="RefSeq" id="WP_132847336.1">
    <property type="nucleotide sequence ID" value="NZ_CP058648.1"/>
</dbReference>
<dbReference type="GO" id="GO:0042597">
    <property type="term" value="C:periplasmic space"/>
    <property type="evidence" value="ECO:0007669"/>
    <property type="project" value="UniProtKB-ARBA"/>
</dbReference>
<organism evidence="6 7">
    <name type="scientific">Serpentinicella alkaliphila</name>
    <dbReference type="NCBI Taxonomy" id="1734049"/>
    <lineage>
        <taxon>Bacteria</taxon>
        <taxon>Bacillati</taxon>
        <taxon>Bacillota</taxon>
        <taxon>Clostridia</taxon>
        <taxon>Peptostreptococcales</taxon>
        <taxon>Natronincolaceae</taxon>
        <taxon>Serpentinicella</taxon>
    </lineage>
</organism>
<dbReference type="AlphaFoldDB" id="A0A4R2U2X7"/>
<name>A0A4R2U2X7_9FIRM</name>
<reference evidence="6 7" key="1">
    <citation type="submission" date="2019-03" db="EMBL/GenBank/DDBJ databases">
        <title>Genomic Encyclopedia of Type Strains, Phase IV (KMG-IV): sequencing the most valuable type-strain genomes for metagenomic binning, comparative biology and taxonomic classification.</title>
        <authorList>
            <person name="Goeker M."/>
        </authorList>
    </citation>
    <scope>NUCLEOTIDE SEQUENCE [LARGE SCALE GENOMIC DNA]</scope>
    <source>
        <strain evidence="6 7">DSM 100013</strain>
    </source>
</reference>
<evidence type="ECO:0000259" key="5">
    <source>
        <dbReference type="Pfam" id="PF00496"/>
    </source>
</evidence>
<accession>A0A4R2U2X7</accession>
<dbReference type="Gene3D" id="3.40.190.10">
    <property type="entry name" value="Periplasmic binding protein-like II"/>
    <property type="match status" value="1"/>
</dbReference>
<dbReference type="GO" id="GO:1904680">
    <property type="term" value="F:peptide transmembrane transporter activity"/>
    <property type="evidence" value="ECO:0007669"/>
    <property type="project" value="TreeGrafter"/>
</dbReference>
<feature type="domain" description="Solute-binding protein family 5" evidence="5">
    <location>
        <begin position="89"/>
        <end position="454"/>
    </location>
</feature>
<sequence length="540" mass="62421">MKRVSISILSLVLCFVLLLVGCTREKIDDSQQENDDIVTTIEPVEGGSLNLSVTRFNTLNPLYNQNYSVFQMHHLIYESLVTFTENLDIEPLLARSWVVAPDGQSIDIKLREGVKWHDGTPFTSQDVIFTINLIKGNIKEVKGRTIYTTNLQHLSEVKEIDSNTIRVTFSKPYSNILEVLTFPILPAHYFTKANLENMQSNSFEMIGTGPFKLNNYDSTRVIELRRNVQYWRSKPYIEAINVLIVPDQEAQLSLFENKDVDIAQPNSLDWAKYLDDSSVNLFEYISNHFEFIGFNFKNFLLRDNNVRRAIAYGIDRHRLVKDVYLDHGTVADLPINPTSWLYDEGSIQIGNDLNSAIQLLEQSTFSTVNQSNIRINEDGTPLKFKLLLNNDNTLREKKAYFIRDELRKIGIELELVIADWDKYQNDAKAGNYDLILGGWELSYIPDLTFAFHSSQVGNTNFIYYSNEVMDEILQNTNSARNRIQKLEAYNELQGYLLEELPYVTLFFKDSSVLIRNKVHGNIRPTPYNIFYKVEEWFIAE</sequence>
<dbReference type="CDD" id="cd08513">
    <property type="entry name" value="PBP2_thermophilic_Hb8_like"/>
    <property type="match status" value="1"/>
</dbReference>
<dbReference type="GO" id="GO:0043190">
    <property type="term" value="C:ATP-binding cassette (ABC) transporter complex"/>
    <property type="evidence" value="ECO:0007669"/>
    <property type="project" value="InterPro"/>
</dbReference>
<dbReference type="InterPro" id="IPR000914">
    <property type="entry name" value="SBP_5_dom"/>
</dbReference>
<evidence type="ECO:0000313" key="6">
    <source>
        <dbReference type="EMBL" id="TCQ08175.1"/>
    </source>
</evidence>